<organism evidence="1 2">
    <name type="scientific">Chionoecetes opilio</name>
    <name type="common">Atlantic snow crab</name>
    <name type="synonym">Cancer opilio</name>
    <dbReference type="NCBI Taxonomy" id="41210"/>
    <lineage>
        <taxon>Eukaryota</taxon>
        <taxon>Metazoa</taxon>
        <taxon>Ecdysozoa</taxon>
        <taxon>Arthropoda</taxon>
        <taxon>Crustacea</taxon>
        <taxon>Multicrustacea</taxon>
        <taxon>Malacostraca</taxon>
        <taxon>Eumalacostraca</taxon>
        <taxon>Eucarida</taxon>
        <taxon>Decapoda</taxon>
        <taxon>Pleocyemata</taxon>
        <taxon>Brachyura</taxon>
        <taxon>Eubrachyura</taxon>
        <taxon>Majoidea</taxon>
        <taxon>Majidae</taxon>
        <taxon>Chionoecetes</taxon>
    </lineage>
</organism>
<accession>A0A8J5D349</accession>
<keyword evidence="2" id="KW-1185">Reference proteome</keyword>
<evidence type="ECO:0000313" key="1">
    <source>
        <dbReference type="EMBL" id="KAG0726975.1"/>
    </source>
</evidence>
<protein>
    <submittedName>
        <fullName evidence="1">Uncharacterized protein</fullName>
    </submittedName>
</protein>
<proteinExistence type="predicted"/>
<name>A0A8J5D349_CHIOP</name>
<sequence>MYFMNPQAPAKYLHEYEPEQSKEGLFVSRLRLNFQLAQSHFISGELRLKCVASMVAFYHETNEHSQQAPTKAEEPPVKEVRNLPEEGSLVTTESMVLSGAMLYTCMCSGGAVPAGTSGSTSVWTSPPFTLMLYAVLITAAHLLY</sequence>
<comment type="caution">
    <text evidence="1">The sequence shown here is derived from an EMBL/GenBank/DDBJ whole genome shotgun (WGS) entry which is preliminary data.</text>
</comment>
<reference evidence="1" key="1">
    <citation type="submission" date="2020-07" db="EMBL/GenBank/DDBJ databases">
        <title>The High-quality genome of the commercially important snow crab, Chionoecetes opilio.</title>
        <authorList>
            <person name="Jeong J.-H."/>
            <person name="Ryu S."/>
        </authorList>
    </citation>
    <scope>NUCLEOTIDE SEQUENCE</scope>
    <source>
        <strain evidence="1">MADBK_172401_WGS</strain>
        <tissue evidence="1">Digestive gland</tissue>
    </source>
</reference>
<gene>
    <name evidence="1" type="ORF">GWK47_035574</name>
</gene>
<dbReference type="Proteomes" id="UP000770661">
    <property type="component" value="Unassembled WGS sequence"/>
</dbReference>
<dbReference type="AlphaFoldDB" id="A0A8J5D349"/>
<evidence type="ECO:0000313" key="2">
    <source>
        <dbReference type="Proteomes" id="UP000770661"/>
    </source>
</evidence>
<dbReference type="EMBL" id="JACEEZ010003836">
    <property type="protein sequence ID" value="KAG0726975.1"/>
    <property type="molecule type" value="Genomic_DNA"/>
</dbReference>
<dbReference type="OrthoDB" id="6361607at2759"/>